<evidence type="ECO:0000256" key="8">
    <source>
        <dbReference type="SAM" id="MobiDB-lite"/>
    </source>
</evidence>
<evidence type="ECO:0000256" key="5">
    <source>
        <dbReference type="ARBA" id="ARBA00022989"/>
    </source>
</evidence>
<evidence type="ECO:0000256" key="1">
    <source>
        <dbReference type="ARBA" id="ARBA00004651"/>
    </source>
</evidence>
<sequence>MSESDDMQFDDSPFGEGGFEVFKNVGDYKQMRTVRVTASAAANEQAPSRDRDVPHFKRANSTNSNHRNDAHRGPVVELQTERRGSFDAGRMEKNPQRHQHAQQPDRPEKLSRKERKKQKKEEKKEKKKVKLAALSTRTKKIVAESNFNDDEARAAHTPNQFNFLLATMVTGISYYYIVSLLVILTWSCVCTWYMEELRVKSAQSDNPDNPINRWIDWFDETDVRMIGSLFVFSLVFRFNQCYNRWWQGRMLWGEIIQNCLDFSRKATLWVREKSFSDRLNRYIVCFPYAAKAQLRGLSLTDDTESGKLLVERGFLAQEELDFLRDNPCWEPEFFLDLMRATVASIILAQWDRAEYEQVLILPHSNRIHDRLFPPLDKAIYDLGNSIGEGVSVRSAGLPRSYDTVHYIFFWIYFLLAPMAEAATIGWLAPILLGFSACIIMTLMDMGTAMVDPFGTDLVDLPIERFCETIEAQVVTIQRRHKDDSIIEFATTSTAQNNFADRRVGRLDAAVNLTH</sequence>
<evidence type="ECO:0000256" key="3">
    <source>
        <dbReference type="ARBA" id="ARBA00022475"/>
    </source>
</evidence>
<protein>
    <submittedName>
        <fullName evidence="10">UPF0187 protein</fullName>
    </submittedName>
</protein>
<evidence type="ECO:0000313" key="10">
    <source>
        <dbReference type="EMBL" id="CAB9510853.1"/>
    </source>
</evidence>
<reference evidence="10" key="1">
    <citation type="submission" date="2020-06" db="EMBL/GenBank/DDBJ databases">
        <authorList>
            <consortium name="Plant Systems Biology data submission"/>
        </authorList>
    </citation>
    <scope>NUCLEOTIDE SEQUENCE</scope>
    <source>
        <strain evidence="10">D6</strain>
    </source>
</reference>
<organism evidence="10 11">
    <name type="scientific">Seminavis robusta</name>
    <dbReference type="NCBI Taxonomy" id="568900"/>
    <lineage>
        <taxon>Eukaryota</taxon>
        <taxon>Sar</taxon>
        <taxon>Stramenopiles</taxon>
        <taxon>Ochrophyta</taxon>
        <taxon>Bacillariophyta</taxon>
        <taxon>Bacillariophyceae</taxon>
        <taxon>Bacillariophycidae</taxon>
        <taxon>Naviculales</taxon>
        <taxon>Naviculaceae</taxon>
        <taxon>Seminavis</taxon>
    </lineage>
</organism>
<keyword evidence="11" id="KW-1185">Reference proteome</keyword>
<keyword evidence="4 9" id="KW-0812">Transmembrane</keyword>
<dbReference type="AlphaFoldDB" id="A0A9N8HHM3"/>
<feature type="transmembrane region" description="Helical" evidence="9">
    <location>
        <begin position="403"/>
        <end position="419"/>
    </location>
</feature>
<dbReference type="Proteomes" id="UP001153069">
    <property type="component" value="Unassembled WGS sequence"/>
</dbReference>
<dbReference type="EMBL" id="CAICTM010000455">
    <property type="protein sequence ID" value="CAB9510853.1"/>
    <property type="molecule type" value="Genomic_DNA"/>
</dbReference>
<keyword evidence="3" id="KW-1003">Cell membrane</keyword>
<comment type="caution">
    <text evidence="10">The sequence shown here is derived from an EMBL/GenBank/DDBJ whole genome shotgun (WGS) entry which is preliminary data.</text>
</comment>
<feature type="region of interest" description="Disordered" evidence="8">
    <location>
        <begin position="1"/>
        <end position="20"/>
    </location>
</feature>
<dbReference type="GO" id="GO:0005254">
    <property type="term" value="F:chloride channel activity"/>
    <property type="evidence" value="ECO:0007669"/>
    <property type="project" value="InterPro"/>
</dbReference>
<name>A0A9N8HHM3_9STRA</name>
<feature type="compositionally biased region" description="Basic and acidic residues" evidence="8">
    <location>
        <begin position="66"/>
        <end position="95"/>
    </location>
</feature>
<evidence type="ECO:0000256" key="2">
    <source>
        <dbReference type="ARBA" id="ARBA00022448"/>
    </source>
</evidence>
<evidence type="ECO:0000256" key="9">
    <source>
        <dbReference type="SAM" id="Phobius"/>
    </source>
</evidence>
<evidence type="ECO:0000256" key="4">
    <source>
        <dbReference type="ARBA" id="ARBA00022692"/>
    </source>
</evidence>
<evidence type="ECO:0000313" key="11">
    <source>
        <dbReference type="Proteomes" id="UP001153069"/>
    </source>
</evidence>
<feature type="region of interest" description="Disordered" evidence="8">
    <location>
        <begin position="37"/>
        <end position="130"/>
    </location>
</feature>
<feature type="transmembrane region" description="Helical" evidence="9">
    <location>
        <begin position="174"/>
        <end position="194"/>
    </location>
</feature>
<keyword evidence="7 9" id="KW-0472">Membrane</keyword>
<dbReference type="OrthoDB" id="46391at2759"/>
<dbReference type="Pfam" id="PF25539">
    <property type="entry name" value="Bestrophin_2"/>
    <property type="match status" value="1"/>
</dbReference>
<comment type="subcellular location">
    <subcellularLocation>
        <location evidence="1">Cell membrane</location>
        <topology evidence="1">Multi-pass membrane protein</topology>
    </subcellularLocation>
</comment>
<keyword evidence="5 9" id="KW-1133">Transmembrane helix</keyword>
<accession>A0A9N8HHM3</accession>
<dbReference type="PANTHER" id="PTHR33281">
    <property type="entry name" value="UPF0187 PROTEIN YNEE"/>
    <property type="match status" value="1"/>
</dbReference>
<dbReference type="GO" id="GO:0005886">
    <property type="term" value="C:plasma membrane"/>
    <property type="evidence" value="ECO:0007669"/>
    <property type="project" value="UniProtKB-SubCell"/>
</dbReference>
<keyword evidence="6" id="KW-0406">Ion transport</keyword>
<proteinExistence type="predicted"/>
<evidence type="ECO:0000256" key="6">
    <source>
        <dbReference type="ARBA" id="ARBA00023065"/>
    </source>
</evidence>
<dbReference type="InterPro" id="IPR044669">
    <property type="entry name" value="YneE/VCCN1/2-like"/>
</dbReference>
<dbReference type="PANTHER" id="PTHR33281:SF19">
    <property type="entry name" value="VOLTAGE-DEPENDENT ANION CHANNEL-FORMING PROTEIN YNEE"/>
    <property type="match status" value="1"/>
</dbReference>
<evidence type="ECO:0000256" key="7">
    <source>
        <dbReference type="ARBA" id="ARBA00023136"/>
    </source>
</evidence>
<keyword evidence="2" id="KW-0813">Transport</keyword>
<gene>
    <name evidence="10" type="ORF">SEMRO_456_G146660.1</name>
</gene>